<name>A0A0E9WYS9_ANGAN</name>
<evidence type="ECO:0000313" key="1">
    <source>
        <dbReference type="EMBL" id="JAH95509.1"/>
    </source>
</evidence>
<organism evidence="1">
    <name type="scientific">Anguilla anguilla</name>
    <name type="common">European freshwater eel</name>
    <name type="synonym">Muraena anguilla</name>
    <dbReference type="NCBI Taxonomy" id="7936"/>
    <lineage>
        <taxon>Eukaryota</taxon>
        <taxon>Metazoa</taxon>
        <taxon>Chordata</taxon>
        <taxon>Craniata</taxon>
        <taxon>Vertebrata</taxon>
        <taxon>Euteleostomi</taxon>
        <taxon>Actinopterygii</taxon>
        <taxon>Neopterygii</taxon>
        <taxon>Teleostei</taxon>
        <taxon>Anguilliformes</taxon>
        <taxon>Anguillidae</taxon>
        <taxon>Anguilla</taxon>
    </lineage>
</organism>
<protein>
    <submittedName>
        <fullName evidence="1">Uncharacterized protein</fullName>
    </submittedName>
</protein>
<dbReference type="AlphaFoldDB" id="A0A0E9WYS9"/>
<proteinExistence type="predicted"/>
<dbReference type="EMBL" id="GBXM01013068">
    <property type="protein sequence ID" value="JAH95509.1"/>
    <property type="molecule type" value="Transcribed_RNA"/>
</dbReference>
<reference evidence="1" key="2">
    <citation type="journal article" date="2015" name="Fish Shellfish Immunol.">
        <title>Early steps in the European eel (Anguilla anguilla)-Vibrio vulnificus interaction in the gills: Role of the RtxA13 toxin.</title>
        <authorList>
            <person name="Callol A."/>
            <person name="Pajuelo D."/>
            <person name="Ebbesson L."/>
            <person name="Teles M."/>
            <person name="MacKenzie S."/>
            <person name="Amaro C."/>
        </authorList>
    </citation>
    <scope>NUCLEOTIDE SEQUENCE</scope>
</reference>
<sequence length="65" mass="7496">MSQIFTRFLSYQYVATIIYVPRGQRERDQLHSLDINVAIKIRDNGSHFVLHTCHTVQYITQGGGT</sequence>
<accession>A0A0E9WYS9</accession>
<reference evidence="1" key="1">
    <citation type="submission" date="2014-11" db="EMBL/GenBank/DDBJ databases">
        <authorList>
            <person name="Amaro Gonzalez C."/>
        </authorList>
    </citation>
    <scope>NUCLEOTIDE SEQUENCE</scope>
</reference>